<dbReference type="SUPFAM" id="SSF55200">
    <property type="entry name" value="Translation initiation factor IF3, C-terminal domain"/>
    <property type="match status" value="1"/>
</dbReference>
<dbReference type="KEGG" id="vcn:VOLCADRAFT_105608"/>
<dbReference type="PANTHER" id="PTHR10938">
    <property type="entry name" value="TRANSLATION INITIATION FACTOR IF-3"/>
    <property type="match status" value="1"/>
</dbReference>
<feature type="region of interest" description="Disordered" evidence="4">
    <location>
        <begin position="79"/>
        <end position="134"/>
    </location>
</feature>
<dbReference type="GeneID" id="9627276"/>
<protein>
    <recommendedName>
        <fullName evidence="5">Translation initiation factor 3 C-terminal domain-containing protein</fullName>
    </recommendedName>
</protein>
<feature type="compositionally biased region" description="Low complexity" evidence="4">
    <location>
        <begin position="94"/>
        <end position="105"/>
    </location>
</feature>
<keyword evidence="2" id="KW-0396">Initiation factor</keyword>
<feature type="compositionally biased region" description="Low complexity" evidence="4">
    <location>
        <begin position="9"/>
        <end position="21"/>
    </location>
</feature>
<evidence type="ECO:0000256" key="4">
    <source>
        <dbReference type="SAM" id="MobiDB-lite"/>
    </source>
</evidence>
<evidence type="ECO:0000256" key="1">
    <source>
        <dbReference type="ARBA" id="ARBA00005439"/>
    </source>
</evidence>
<feature type="region of interest" description="Disordered" evidence="4">
    <location>
        <begin position="208"/>
        <end position="271"/>
    </location>
</feature>
<dbReference type="InParanoid" id="D8U1V5"/>
<keyword evidence="7" id="KW-1185">Reference proteome</keyword>
<gene>
    <name evidence="6" type="ORF">VOLCADRAFT_105608</name>
</gene>
<dbReference type="PANTHER" id="PTHR10938:SF0">
    <property type="entry name" value="TRANSLATION INITIATION FACTOR IF-3, MITOCHONDRIAL"/>
    <property type="match status" value="1"/>
</dbReference>
<accession>D8U1V5</accession>
<feature type="compositionally biased region" description="Basic and acidic residues" evidence="4">
    <location>
        <begin position="121"/>
        <end position="134"/>
    </location>
</feature>
<feature type="domain" description="Translation initiation factor 3 C-terminal" evidence="5">
    <location>
        <begin position="126"/>
        <end position="206"/>
    </location>
</feature>
<evidence type="ECO:0000313" key="7">
    <source>
        <dbReference type="Proteomes" id="UP000001058"/>
    </source>
</evidence>
<evidence type="ECO:0000313" key="6">
    <source>
        <dbReference type="EMBL" id="EFJ46181.1"/>
    </source>
</evidence>
<feature type="region of interest" description="Disordered" evidence="4">
    <location>
        <begin position="1"/>
        <end position="28"/>
    </location>
</feature>
<dbReference type="OrthoDB" id="21573at2759"/>
<sequence>MAVQTILQSPLHRSPHLPRLPCSTPNTTPPLESAAFSAFLPFRCHIDFQQPRPACTWLRSLDFRLAACEVHTVPWRPSSASSAAVHTKRHPQPAVGGDDAATAGGADERGGGSVGKSAPRPKAEPTKEMHLKPRIAEHDLTYKLRQMEGWLADGIRTKLVVEFRAAEQSEAAAALMDSVVARLAGKGQPLGPRRQNKDSWFVMLRPPPVKQSKQQQAKQQQHPAPLPQQQQLKQQSQSQKEEETREGEEQRLKGQLRSDGVAMRGAPSTAA</sequence>
<keyword evidence="3" id="KW-0648">Protein biosynthesis</keyword>
<dbReference type="RefSeq" id="XP_002952628.1">
    <property type="nucleotide sequence ID" value="XM_002952582.1"/>
</dbReference>
<dbReference type="EMBL" id="GL378352">
    <property type="protein sequence ID" value="EFJ46181.1"/>
    <property type="molecule type" value="Genomic_DNA"/>
</dbReference>
<dbReference type="GO" id="GO:0032790">
    <property type="term" value="P:ribosome disassembly"/>
    <property type="evidence" value="ECO:0007669"/>
    <property type="project" value="TreeGrafter"/>
</dbReference>
<feature type="compositionally biased region" description="Basic and acidic residues" evidence="4">
    <location>
        <begin position="239"/>
        <end position="252"/>
    </location>
</feature>
<evidence type="ECO:0000256" key="3">
    <source>
        <dbReference type="ARBA" id="ARBA00022917"/>
    </source>
</evidence>
<dbReference type="Pfam" id="PF00707">
    <property type="entry name" value="IF3_C"/>
    <property type="match status" value="1"/>
</dbReference>
<reference evidence="6 7" key="1">
    <citation type="journal article" date="2010" name="Science">
        <title>Genomic analysis of organismal complexity in the multicellular green alga Volvox carteri.</title>
        <authorList>
            <person name="Prochnik S.E."/>
            <person name="Umen J."/>
            <person name="Nedelcu A.M."/>
            <person name="Hallmann A."/>
            <person name="Miller S.M."/>
            <person name="Nishii I."/>
            <person name="Ferris P."/>
            <person name="Kuo A."/>
            <person name="Mitros T."/>
            <person name="Fritz-Laylin L.K."/>
            <person name="Hellsten U."/>
            <person name="Chapman J."/>
            <person name="Simakov O."/>
            <person name="Rensing S.A."/>
            <person name="Terry A."/>
            <person name="Pangilinan J."/>
            <person name="Kapitonov V."/>
            <person name="Jurka J."/>
            <person name="Salamov A."/>
            <person name="Shapiro H."/>
            <person name="Schmutz J."/>
            <person name="Grimwood J."/>
            <person name="Lindquist E."/>
            <person name="Lucas S."/>
            <person name="Grigoriev I.V."/>
            <person name="Schmitt R."/>
            <person name="Kirk D."/>
            <person name="Rokhsar D.S."/>
        </authorList>
    </citation>
    <scope>NUCLEOTIDE SEQUENCE [LARGE SCALE GENOMIC DNA]</scope>
    <source>
        <strain evidence="7">f. Nagariensis / Eve</strain>
    </source>
</reference>
<dbReference type="InterPro" id="IPR001288">
    <property type="entry name" value="Translation_initiation_fac_3"/>
</dbReference>
<feature type="compositionally biased region" description="Low complexity" evidence="4">
    <location>
        <begin position="210"/>
        <end position="238"/>
    </location>
</feature>
<evidence type="ECO:0000256" key="2">
    <source>
        <dbReference type="ARBA" id="ARBA00022540"/>
    </source>
</evidence>
<dbReference type="GO" id="GO:0043022">
    <property type="term" value="F:ribosome binding"/>
    <property type="evidence" value="ECO:0007669"/>
    <property type="project" value="TreeGrafter"/>
</dbReference>
<dbReference type="InterPro" id="IPR019815">
    <property type="entry name" value="Translation_initiation_fac_3_C"/>
</dbReference>
<name>D8U1V5_VOLCA</name>
<dbReference type="GO" id="GO:0003743">
    <property type="term" value="F:translation initiation factor activity"/>
    <property type="evidence" value="ECO:0007669"/>
    <property type="project" value="UniProtKB-KW"/>
</dbReference>
<dbReference type="Gene3D" id="3.30.110.10">
    <property type="entry name" value="Translation initiation factor 3 (IF-3), C-terminal domain"/>
    <property type="match status" value="1"/>
</dbReference>
<dbReference type="InterPro" id="IPR036788">
    <property type="entry name" value="T_IF-3_C_sf"/>
</dbReference>
<dbReference type="AlphaFoldDB" id="D8U1V5"/>
<comment type="similarity">
    <text evidence="1">Belongs to the IF-3 family.</text>
</comment>
<organism evidence="7">
    <name type="scientific">Volvox carteri f. nagariensis</name>
    <dbReference type="NCBI Taxonomy" id="3068"/>
    <lineage>
        <taxon>Eukaryota</taxon>
        <taxon>Viridiplantae</taxon>
        <taxon>Chlorophyta</taxon>
        <taxon>core chlorophytes</taxon>
        <taxon>Chlorophyceae</taxon>
        <taxon>CS clade</taxon>
        <taxon>Chlamydomonadales</taxon>
        <taxon>Volvocaceae</taxon>
        <taxon>Volvox</taxon>
    </lineage>
</organism>
<proteinExistence type="inferred from homology"/>
<evidence type="ECO:0000259" key="5">
    <source>
        <dbReference type="Pfam" id="PF00707"/>
    </source>
</evidence>
<dbReference type="Proteomes" id="UP000001058">
    <property type="component" value="Unassembled WGS sequence"/>
</dbReference>